<evidence type="ECO:0000256" key="2">
    <source>
        <dbReference type="ARBA" id="ARBA00023128"/>
    </source>
</evidence>
<comment type="caution">
    <text evidence="4">The sequence shown here is derived from an EMBL/GenBank/DDBJ whole genome shotgun (WGS) entry which is preliminary data.</text>
</comment>
<dbReference type="AlphaFoldDB" id="A0A8H2VCD2"/>
<name>A0A8H2VCD2_9SACH</name>
<evidence type="ECO:0000256" key="1">
    <source>
        <dbReference type="ARBA" id="ARBA00004173"/>
    </source>
</evidence>
<dbReference type="EMBL" id="CAEFZW010000002">
    <property type="protein sequence ID" value="CAB4252712.1"/>
    <property type="molecule type" value="Genomic_DNA"/>
</dbReference>
<organism evidence="4 5">
    <name type="scientific">Maudiozyma barnettii</name>
    <dbReference type="NCBI Taxonomy" id="61262"/>
    <lineage>
        <taxon>Eukaryota</taxon>
        <taxon>Fungi</taxon>
        <taxon>Dikarya</taxon>
        <taxon>Ascomycota</taxon>
        <taxon>Saccharomycotina</taxon>
        <taxon>Saccharomycetes</taxon>
        <taxon>Saccharomycetales</taxon>
        <taxon>Saccharomycetaceae</taxon>
        <taxon>Maudiozyma</taxon>
    </lineage>
</organism>
<keyword evidence="2" id="KW-0496">Mitochondrion</keyword>
<feature type="compositionally biased region" description="Basic residues" evidence="3">
    <location>
        <begin position="48"/>
        <end position="58"/>
    </location>
</feature>
<evidence type="ECO:0000256" key="3">
    <source>
        <dbReference type="SAM" id="MobiDB-lite"/>
    </source>
</evidence>
<dbReference type="RefSeq" id="XP_041404750.1">
    <property type="nucleotide sequence ID" value="XM_041548816.1"/>
</dbReference>
<dbReference type="Proteomes" id="UP000644660">
    <property type="component" value="Unassembled WGS sequence"/>
</dbReference>
<gene>
    <name evidence="4" type="ORF">KABA2_02S02640</name>
</gene>
<comment type="subcellular location">
    <subcellularLocation>
        <location evidence="1">Mitochondrion</location>
    </subcellularLocation>
</comment>
<accession>A0A8H2VCD2</accession>
<feature type="region of interest" description="Disordered" evidence="3">
    <location>
        <begin position="48"/>
        <end position="68"/>
    </location>
</feature>
<keyword evidence="5" id="KW-1185">Reference proteome</keyword>
<dbReference type="GO" id="GO:0005739">
    <property type="term" value="C:mitochondrion"/>
    <property type="evidence" value="ECO:0007669"/>
    <property type="project" value="UniProtKB-SubCell"/>
</dbReference>
<evidence type="ECO:0000313" key="4">
    <source>
        <dbReference type="EMBL" id="CAB4252712.1"/>
    </source>
</evidence>
<feature type="compositionally biased region" description="Polar residues" evidence="3">
    <location>
        <begin position="59"/>
        <end position="68"/>
    </location>
</feature>
<evidence type="ECO:0000313" key="5">
    <source>
        <dbReference type="Proteomes" id="UP000644660"/>
    </source>
</evidence>
<sequence>MLTSLSTRGGFMKSASVISPNQIITKIPMRFQSSFTFLNNHNLILKKQAKQSKRRNKRLSPTVTTTSKYHQHTPFTDLSAGSNNPKVLAGLSKKYKLYSLPRVPSTRHLDRESINLSALYSGYRPMFFNPKHLDASNNTNTSTLYEFSMNLEEPNSMWYNSAAGLETFNEWDNIPTSVMKELKPFVPPAPVNIKKTSQVTIDTLAKEEESRSTTLQADPAALLEQVSGLLQKRRGRKKPVFTLIHTKKYPHN</sequence>
<protein>
    <submittedName>
        <fullName evidence="4">Similar to Saccharomyces cerevisiae YPL159C PET20 Mitochondrial protein, required for respiratory growth under some conditions and for stability of the mitochondrial genome</fullName>
    </submittedName>
</protein>
<proteinExistence type="predicted"/>
<dbReference type="GeneID" id="64855846"/>
<dbReference type="Pfam" id="PF08692">
    <property type="entry name" value="Pet20"/>
    <property type="match status" value="2"/>
</dbReference>
<dbReference type="InterPro" id="IPR014804">
    <property type="entry name" value="Pet20-like"/>
</dbReference>
<reference evidence="4 5" key="1">
    <citation type="submission" date="2020-05" db="EMBL/GenBank/DDBJ databases">
        <authorList>
            <person name="Casaregola S."/>
            <person name="Devillers H."/>
            <person name="Grondin C."/>
        </authorList>
    </citation>
    <scope>NUCLEOTIDE SEQUENCE [LARGE SCALE GENOMIC DNA]</scope>
    <source>
        <strain evidence="4 5">CLIB 1767</strain>
    </source>
</reference>